<evidence type="ECO:0000256" key="1">
    <source>
        <dbReference type="HAMAP-Rule" id="MF_01851"/>
    </source>
</evidence>
<evidence type="ECO:0000313" key="2">
    <source>
        <dbReference type="EMBL" id="SEV80225.1"/>
    </source>
</evidence>
<dbReference type="AlphaFoldDB" id="A0A662Z1Y7"/>
<dbReference type="Pfam" id="PF06335">
    <property type="entry name" value="DUF1054"/>
    <property type="match status" value="1"/>
</dbReference>
<evidence type="ECO:0000313" key="3">
    <source>
        <dbReference type="Proteomes" id="UP000243605"/>
    </source>
</evidence>
<keyword evidence="3" id="KW-1185">Reference proteome</keyword>
<reference evidence="2 3" key="1">
    <citation type="submission" date="2016-10" db="EMBL/GenBank/DDBJ databases">
        <authorList>
            <person name="Varghese N."/>
            <person name="Submissions S."/>
        </authorList>
    </citation>
    <scope>NUCLEOTIDE SEQUENCE [LARGE SCALE GENOMIC DNA]</scope>
    <source>
        <strain evidence="2 3">IBRC-M10081</strain>
    </source>
</reference>
<dbReference type="SUPFAM" id="SSF142913">
    <property type="entry name" value="YktB/PF0168-like"/>
    <property type="match status" value="1"/>
</dbReference>
<sequence length="203" mass="23677">MTKYRFTKKDFDVFRVDGLAARMEALIETTRPKLENLGEHFAVFITEMTGDEHYAHVAQHARRKVNPPDDTWVSFSTNPRGYKMMPHFQIGLFKDHAFCMYGVIYESDAKVEVAKKWLENIEMFDDFPRDFQVSLDHMQPDKMVLGEMSDEDLVAGLKRVVNVKKGEFLVGKVYKPGDAEMKKDADFIEDLERVMEQLHVLYK</sequence>
<organism evidence="2 3">
    <name type="scientific">Aliicoccus persicus</name>
    <dbReference type="NCBI Taxonomy" id="930138"/>
    <lineage>
        <taxon>Bacteria</taxon>
        <taxon>Bacillati</taxon>
        <taxon>Bacillota</taxon>
        <taxon>Bacilli</taxon>
        <taxon>Bacillales</taxon>
        <taxon>Staphylococcaceae</taxon>
        <taxon>Aliicoccus</taxon>
    </lineage>
</organism>
<protein>
    <recommendedName>
        <fullName evidence="1">UPF0637 protein SAMN05192557_0067</fullName>
    </recommendedName>
</protein>
<proteinExistence type="inferred from homology"/>
<dbReference type="OrthoDB" id="9812818at2"/>
<dbReference type="PIRSF" id="PIRSF021332">
    <property type="entry name" value="DUF1054"/>
    <property type="match status" value="1"/>
</dbReference>
<gene>
    <name evidence="2" type="ORF">SAMN05192557_0067</name>
</gene>
<dbReference type="EMBL" id="FOIT01000001">
    <property type="protein sequence ID" value="SEV80225.1"/>
    <property type="molecule type" value="Genomic_DNA"/>
</dbReference>
<dbReference type="HAMAP" id="MF_01851">
    <property type="entry name" value="UPF0637"/>
    <property type="match status" value="1"/>
</dbReference>
<accession>A0A662Z1Y7</accession>
<dbReference type="Proteomes" id="UP000243605">
    <property type="component" value="Unassembled WGS sequence"/>
</dbReference>
<comment type="similarity">
    <text evidence="1">Belongs to the UPF0637 family.</text>
</comment>
<dbReference type="InterPro" id="IPR009403">
    <property type="entry name" value="UPF0637"/>
</dbReference>
<dbReference type="InterPro" id="IPR053707">
    <property type="entry name" value="UPF0637_domain_sf"/>
</dbReference>
<name>A0A662Z1Y7_9STAP</name>
<dbReference type="Gene3D" id="3.30.930.20">
    <property type="entry name" value="Protein of unknown function DUF1054"/>
    <property type="match status" value="1"/>
</dbReference>
<dbReference type="RefSeq" id="WP_091472634.1">
    <property type="nucleotide sequence ID" value="NZ_FOIT01000001.1"/>
</dbReference>